<keyword evidence="1" id="KW-0238">DNA-binding</keyword>
<dbReference type="Pfam" id="PF00072">
    <property type="entry name" value="Response_reg"/>
    <property type="match status" value="1"/>
</dbReference>
<dbReference type="eggNOG" id="COG3279">
    <property type="taxonomic scope" value="Bacteria"/>
</dbReference>
<dbReference type="PROSITE" id="PS50930">
    <property type="entry name" value="HTH_LYTTR"/>
    <property type="match status" value="1"/>
</dbReference>
<feature type="domain" description="HTH LytTR-type" evidence="4">
    <location>
        <begin position="161"/>
        <end position="264"/>
    </location>
</feature>
<dbReference type="InParanoid" id="W0RW16"/>
<dbReference type="InterPro" id="IPR001789">
    <property type="entry name" value="Sig_transdc_resp-reg_receiver"/>
</dbReference>
<dbReference type="PANTHER" id="PTHR48111">
    <property type="entry name" value="REGULATOR OF RPOS"/>
    <property type="match status" value="1"/>
</dbReference>
<dbReference type="SMART" id="SM00448">
    <property type="entry name" value="REC"/>
    <property type="match status" value="1"/>
</dbReference>
<dbReference type="FunCoup" id="W0RW16">
    <property type="interactions" value="185"/>
</dbReference>
<keyword evidence="2" id="KW-0597">Phosphoprotein</keyword>
<dbReference type="GO" id="GO:0032993">
    <property type="term" value="C:protein-DNA complex"/>
    <property type="evidence" value="ECO:0007669"/>
    <property type="project" value="TreeGrafter"/>
</dbReference>
<dbReference type="InterPro" id="IPR011006">
    <property type="entry name" value="CheY-like_superfamily"/>
</dbReference>
<dbReference type="InterPro" id="IPR007492">
    <property type="entry name" value="LytTR_DNA-bd_dom"/>
</dbReference>
<dbReference type="InterPro" id="IPR039420">
    <property type="entry name" value="WalR-like"/>
</dbReference>
<geneLocation type="plasmid" evidence="5 6">
    <name>2</name>
</geneLocation>
<evidence type="ECO:0000259" key="3">
    <source>
        <dbReference type="PROSITE" id="PS50110"/>
    </source>
</evidence>
<dbReference type="PROSITE" id="PS50110">
    <property type="entry name" value="RESPONSE_REGULATORY"/>
    <property type="match status" value="1"/>
</dbReference>
<dbReference type="Gene3D" id="3.40.50.2300">
    <property type="match status" value="1"/>
</dbReference>
<feature type="modified residue" description="4-aspartylphosphate" evidence="2">
    <location>
        <position position="60"/>
    </location>
</feature>
<dbReference type="GO" id="GO:0005829">
    <property type="term" value="C:cytosol"/>
    <property type="evidence" value="ECO:0007669"/>
    <property type="project" value="TreeGrafter"/>
</dbReference>
<sequence>MTEGARGLDVLIVDDEPLARRGVRELVAERPNVSTVREAPGGADAVRMIHEQRPDVVFLDVQMPRIDGFGVIEAVGAAAMPPVVFVTAYDAHALRAFEVHAVDYLLKPVDPERFRDAFDRAARAAAHDDLAALRAALAAVVPLVRRARAEVPNEVSEPRRLAVHAGGRVVFVAPHEVAWVEALGNYVNLHVRGGALRHRATMEEMEALLGTGFVRIRRSALVRADAVRWCEPMGKGSWVLVLHDGTRLTSSRYFRDRLDALLGAG</sequence>
<dbReference type="GO" id="GO:0006355">
    <property type="term" value="P:regulation of DNA-templated transcription"/>
    <property type="evidence" value="ECO:0007669"/>
    <property type="project" value="TreeGrafter"/>
</dbReference>
<dbReference type="SUPFAM" id="SSF52172">
    <property type="entry name" value="CheY-like"/>
    <property type="match status" value="1"/>
</dbReference>
<feature type="domain" description="Response regulatory" evidence="3">
    <location>
        <begin position="9"/>
        <end position="122"/>
    </location>
</feature>
<gene>
    <name evidence="5" type="ORF">J421_6218</name>
</gene>
<keyword evidence="5" id="KW-0614">Plasmid</keyword>
<evidence type="ECO:0000256" key="2">
    <source>
        <dbReference type="PROSITE-ProRule" id="PRU00169"/>
    </source>
</evidence>
<dbReference type="Pfam" id="PF04397">
    <property type="entry name" value="LytTR"/>
    <property type="match status" value="1"/>
</dbReference>
<dbReference type="EMBL" id="CP007130">
    <property type="protein sequence ID" value="AHG93753.1"/>
    <property type="molecule type" value="Genomic_DNA"/>
</dbReference>
<reference evidence="5 6" key="1">
    <citation type="journal article" date="2014" name="Genome Announc.">
        <title>Genome Sequence and Methylome of Soil Bacterium Gemmatirosa kalamazoonensis KBS708T, a Member of the Rarely Cultivated Gemmatimonadetes Phylum.</title>
        <authorList>
            <person name="Debruyn J.M."/>
            <person name="Radosevich M."/>
            <person name="Wommack K.E."/>
            <person name="Polson S.W."/>
            <person name="Hauser L.J."/>
            <person name="Fawaz M.N."/>
            <person name="Korlach J."/>
            <person name="Tsai Y.C."/>
        </authorList>
    </citation>
    <scope>NUCLEOTIDE SEQUENCE [LARGE SCALE GENOMIC DNA]</scope>
    <source>
        <strain evidence="5 6">KBS708</strain>
        <plasmid evidence="6">Plasmid 2</plasmid>
    </source>
</reference>
<evidence type="ECO:0000313" key="6">
    <source>
        <dbReference type="Proteomes" id="UP000019151"/>
    </source>
</evidence>
<dbReference type="GO" id="GO:0000976">
    <property type="term" value="F:transcription cis-regulatory region binding"/>
    <property type="evidence" value="ECO:0007669"/>
    <property type="project" value="TreeGrafter"/>
</dbReference>
<dbReference type="AlphaFoldDB" id="W0RW16"/>
<dbReference type="HOGENOM" id="CLU_000445_14_1_0"/>
<dbReference type="SMART" id="SM00850">
    <property type="entry name" value="LytTR"/>
    <property type="match status" value="1"/>
</dbReference>
<protein>
    <submittedName>
        <fullName evidence="5">Response regulator receiver</fullName>
    </submittedName>
</protein>
<dbReference type="Gene3D" id="2.40.50.1020">
    <property type="entry name" value="LytTr DNA-binding domain"/>
    <property type="match status" value="1"/>
</dbReference>
<keyword evidence="6" id="KW-1185">Reference proteome</keyword>
<evidence type="ECO:0000256" key="1">
    <source>
        <dbReference type="ARBA" id="ARBA00023125"/>
    </source>
</evidence>
<name>W0RW16_9BACT</name>
<evidence type="ECO:0000259" key="4">
    <source>
        <dbReference type="PROSITE" id="PS50930"/>
    </source>
</evidence>
<dbReference type="GO" id="GO:0000156">
    <property type="term" value="F:phosphorelay response regulator activity"/>
    <property type="evidence" value="ECO:0007669"/>
    <property type="project" value="TreeGrafter"/>
</dbReference>
<organism evidence="5 6">
    <name type="scientific">Gemmatirosa kalamazoonensis</name>
    <dbReference type="NCBI Taxonomy" id="861299"/>
    <lineage>
        <taxon>Bacteria</taxon>
        <taxon>Pseudomonadati</taxon>
        <taxon>Gemmatimonadota</taxon>
        <taxon>Gemmatimonadia</taxon>
        <taxon>Gemmatimonadales</taxon>
        <taxon>Gemmatimonadaceae</taxon>
        <taxon>Gemmatirosa</taxon>
    </lineage>
</organism>
<dbReference type="Proteomes" id="UP000019151">
    <property type="component" value="Plasmid 2"/>
</dbReference>
<accession>W0RW16</accession>
<dbReference type="KEGG" id="gba:J421_6218"/>
<dbReference type="PANTHER" id="PTHR48111:SF3">
    <property type="entry name" value="TRANSCRIPTIONAL REGULATORY PROTEIN BTSR"/>
    <property type="match status" value="1"/>
</dbReference>
<proteinExistence type="predicted"/>
<evidence type="ECO:0000313" key="5">
    <source>
        <dbReference type="EMBL" id="AHG93753.1"/>
    </source>
</evidence>